<dbReference type="SUPFAM" id="SSF56801">
    <property type="entry name" value="Acetyl-CoA synthetase-like"/>
    <property type="match status" value="1"/>
</dbReference>
<feature type="compositionally biased region" description="Polar residues" evidence="1">
    <location>
        <begin position="192"/>
        <end position="202"/>
    </location>
</feature>
<dbReference type="Gene3D" id="3.30.300.30">
    <property type="match status" value="1"/>
</dbReference>
<feature type="compositionally biased region" description="Low complexity" evidence="1">
    <location>
        <begin position="203"/>
        <end position="216"/>
    </location>
</feature>
<comment type="caution">
    <text evidence="2">The sequence shown here is derived from an EMBL/GenBank/DDBJ whole genome shotgun (WGS) entry which is preliminary data.</text>
</comment>
<evidence type="ECO:0000256" key="1">
    <source>
        <dbReference type="SAM" id="MobiDB-lite"/>
    </source>
</evidence>
<keyword evidence="3" id="KW-1185">Reference proteome</keyword>
<organism evidence="2 3">
    <name type="scientific">Potamilus streckersoni</name>
    <dbReference type="NCBI Taxonomy" id="2493646"/>
    <lineage>
        <taxon>Eukaryota</taxon>
        <taxon>Metazoa</taxon>
        <taxon>Spiralia</taxon>
        <taxon>Lophotrochozoa</taxon>
        <taxon>Mollusca</taxon>
        <taxon>Bivalvia</taxon>
        <taxon>Autobranchia</taxon>
        <taxon>Heteroconchia</taxon>
        <taxon>Palaeoheterodonta</taxon>
        <taxon>Unionida</taxon>
        <taxon>Unionoidea</taxon>
        <taxon>Unionidae</taxon>
        <taxon>Ambleminae</taxon>
        <taxon>Lampsilini</taxon>
        <taxon>Potamilus</taxon>
    </lineage>
</organism>
<dbReference type="AlphaFoldDB" id="A0AAE0VEX0"/>
<dbReference type="EMBL" id="JAEAOA010001795">
    <property type="protein sequence ID" value="KAK3575776.1"/>
    <property type="molecule type" value="Genomic_DNA"/>
</dbReference>
<reference evidence="2" key="3">
    <citation type="submission" date="2023-05" db="EMBL/GenBank/DDBJ databases">
        <authorList>
            <person name="Smith C.H."/>
        </authorList>
    </citation>
    <scope>NUCLEOTIDE SEQUENCE</scope>
    <source>
        <strain evidence="2">CHS0354</strain>
        <tissue evidence="2">Mantle</tissue>
    </source>
</reference>
<reference evidence="2" key="2">
    <citation type="journal article" date="2021" name="Genome Biol. Evol.">
        <title>Developing a high-quality reference genome for a parasitic bivalve with doubly uniparental inheritance (Bivalvia: Unionida).</title>
        <authorList>
            <person name="Smith C.H."/>
        </authorList>
    </citation>
    <scope>NUCLEOTIDE SEQUENCE</scope>
    <source>
        <strain evidence="2">CHS0354</strain>
        <tissue evidence="2">Mantle</tissue>
    </source>
</reference>
<proteinExistence type="predicted"/>
<dbReference type="InterPro" id="IPR045851">
    <property type="entry name" value="AMP-bd_C_sf"/>
</dbReference>
<gene>
    <name evidence="2" type="ORF">CHS0354_030108</name>
</gene>
<feature type="region of interest" description="Disordered" evidence="1">
    <location>
        <begin position="192"/>
        <end position="220"/>
    </location>
</feature>
<protein>
    <submittedName>
        <fullName evidence="2">Uncharacterized protein</fullName>
    </submittedName>
</protein>
<reference evidence="2" key="1">
    <citation type="journal article" date="2021" name="Genome Biol. Evol.">
        <title>A High-Quality Reference Genome for a Parasitic Bivalve with Doubly Uniparental Inheritance (Bivalvia: Unionida).</title>
        <authorList>
            <person name="Smith C.H."/>
        </authorList>
    </citation>
    <scope>NUCLEOTIDE SEQUENCE</scope>
    <source>
        <strain evidence="2">CHS0354</strain>
    </source>
</reference>
<sequence>MTETISHIALKDLKSGRNDFQVLPHVSVSTDSEGHLVIDAPAIGVSRLLTNDLIELTGKDSFRWLGRADDVINMGGLKLHPASIEERLAPYINSPFIIAALPDERLGQVPLLVLQTRGTDISQTAANLQSAQYALSKQESPRYVCFTDIPLFNERGKANRMAFRGQPMYTTHKYIILLCICLTMILTACSPSEPSPETTDNAGGTSSGSTTGSYSGNPNTRRQDAFKTSVSFKLTNAVQEGGNDLYVRSIFENKDTETAFGQDVVEYSALSAHFADTRPYNDPNSYYLIDMATYRVVQPRVMNRVFYEKTYVFQFALYYRNYKNTQSPQTTAQPNNLPPKAPMGYIITQIPITVKDNGSMSPVSIYGQALDRFIEITYSRGYYKTAEQIERENASVPPPPQK</sequence>
<dbReference type="Gene3D" id="3.40.50.12780">
    <property type="entry name" value="N-terminal domain of ligase-like"/>
    <property type="match status" value="1"/>
</dbReference>
<dbReference type="Proteomes" id="UP001195483">
    <property type="component" value="Unassembled WGS sequence"/>
</dbReference>
<evidence type="ECO:0000313" key="2">
    <source>
        <dbReference type="EMBL" id="KAK3575776.1"/>
    </source>
</evidence>
<name>A0AAE0VEX0_9BIVA</name>
<evidence type="ECO:0000313" key="3">
    <source>
        <dbReference type="Proteomes" id="UP001195483"/>
    </source>
</evidence>
<dbReference type="InterPro" id="IPR042099">
    <property type="entry name" value="ANL_N_sf"/>
</dbReference>
<accession>A0AAE0VEX0</accession>